<dbReference type="AlphaFoldDB" id="A0A2P2PD83"/>
<organism evidence="1">
    <name type="scientific">Rhizophora mucronata</name>
    <name type="common">Asiatic mangrove</name>
    <dbReference type="NCBI Taxonomy" id="61149"/>
    <lineage>
        <taxon>Eukaryota</taxon>
        <taxon>Viridiplantae</taxon>
        <taxon>Streptophyta</taxon>
        <taxon>Embryophyta</taxon>
        <taxon>Tracheophyta</taxon>
        <taxon>Spermatophyta</taxon>
        <taxon>Magnoliopsida</taxon>
        <taxon>eudicotyledons</taxon>
        <taxon>Gunneridae</taxon>
        <taxon>Pentapetalae</taxon>
        <taxon>rosids</taxon>
        <taxon>fabids</taxon>
        <taxon>Malpighiales</taxon>
        <taxon>Rhizophoraceae</taxon>
        <taxon>Rhizophora</taxon>
    </lineage>
</organism>
<name>A0A2P2PD83_RHIMU</name>
<reference evidence="1" key="1">
    <citation type="submission" date="2018-02" db="EMBL/GenBank/DDBJ databases">
        <title>Rhizophora mucronata_Transcriptome.</title>
        <authorList>
            <person name="Meera S.P."/>
            <person name="Sreeshan A."/>
            <person name="Augustine A."/>
        </authorList>
    </citation>
    <scope>NUCLEOTIDE SEQUENCE</scope>
    <source>
        <tissue evidence="1">Leaf</tissue>
    </source>
</reference>
<protein>
    <submittedName>
        <fullName evidence="1">Uncharacterized protein</fullName>
    </submittedName>
</protein>
<proteinExistence type="predicted"/>
<evidence type="ECO:0000313" key="1">
    <source>
        <dbReference type="EMBL" id="MBX52708.1"/>
    </source>
</evidence>
<sequence>MKLKKHCKTQKAEKDFGSH</sequence>
<accession>A0A2P2PD83</accession>
<dbReference type="EMBL" id="GGEC01072224">
    <property type="protein sequence ID" value="MBX52708.1"/>
    <property type="molecule type" value="Transcribed_RNA"/>
</dbReference>